<gene>
    <name evidence="2" type="ORF">METZ01_LOCUS370546</name>
</gene>
<protein>
    <submittedName>
        <fullName evidence="2">Uncharacterized protein</fullName>
    </submittedName>
</protein>
<keyword evidence="1" id="KW-1133">Transmembrane helix</keyword>
<dbReference type="EMBL" id="UINC01134261">
    <property type="protein sequence ID" value="SVD17692.1"/>
    <property type="molecule type" value="Genomic_DNA"/>
</dbReference>
<feature type="non-terminal residue" evidence="2">
    <location>
        <position position="130"/>
    </location>
</feature>
<feature type="transmembrane region" description="Helical" evidence="1">
    <location>
        <begin position="35"/>
        <end position="54"/>
    </location>
</feature>
<proteinExistence type="predicted"/>
<name>A0A382T7A7_9ZZZZ</name>
<accession>A0A382T7A7</accession>
<evidence type="ECO:0000256" key="1">
    <source>
        <dbReference type="SAM" id="Phobius"/>
    </source>
</evidence>
<feature type="transmembrane region" description="Helical" evidence="1">
    <location>
        <begin position="74"/>
        <end position="96"/>
    </location>
</feature>
<organism evidence="2">
    <name type="scientific">marine metagenome</name>
    <dbReference type="NCBI Taxonomy" id="408172"/>
    <lineage>
        <taxon>unclassified sequences</taxon>
        <taxon>metagenomes</taxon>
        <taxon>ecological metagenomes</taxon>
    </lineage>
</organism>
<feature type="transmembrane region" description="Helical" evidence="1">
    <location>
        <begin position="103"/>
        <end position="125"/>
    </location>
</feature>
<keyword evidence="1" id="KW-0472">Membrane</keyword>
<dbReference type="AlphaFoldDB" id="A0A382T7A7"/>
<reference evidence="2" key="1">
    <citation type="submission" date="2018-05" db="EMBL/GenBank/DDBJ databases">
        <authorList>
            <person name="Lanie J.A."/>
            <person name="Ng W.-L."/>
            <person name="Kazmierczak K.M."/>
            <person name="Andrzejewski T.M."/>
            <person name="Davidsen T.M."/>
            <person name="Wayne K.J."/>
            <person name="Tettelin H."/>
            <person name="Glass J.I."/>
            <person name="Rusch D."/>
            <person name="Podicherti R."/>
            <person name="Tsui H.-C.T."/>
            <person name="Winkler M.E."/>
        </authorList>
    </citation>
    <scope>NUCLEOTIDE SEQUENCE</scope>
</reference>
<sequence>MFALDNIKRFFELVSTSSIDAEQQYRRLKLMERDIGVPVKVAVLGLMAYFLFFSEYVRSKDFFVREISEIALGPVQQCFLGYLVVNAGVITFLLFFNRWPLRVVHWVTLVMSFIDGLVVSALVVITGGLD</sequence>
<keyword evidence="1" id="KW-0812">Transmembrane</keyword>
<evidence type="ECO:0000313" key="2">
    <source>
        <dbReference type="EMBL" id="SVD17692.1"/>
    </source>
</evidence>